<feature type="domain" description="Beta-galactosidase" evidence="11">
    <location>
        <begin position="362"/>
        <end position="513"/>
    </location>
</feature>
<dbReference type="SUPFAM" id="SSF51011">
    <property type="entry name" value="Glycosyl hydrolase domain"/>
    <property type="match status" value="1"/>
</dbReference>
<dbReference type="InterPro" id="IPR025300">
    <property type="entry name" value="BetaGal_jelly_roll_dom"/>
</dbReference>
<keyword evidence="4 10" id="KW-0732">Signal</keyword>
<evidence type="ECO:0000256" key="9">
    <source>
        <dbReference type="RuleBase" id="RU003679"/>
    </source>
</evidence>
<dbReference type="SUPFAM" id="SSF49785">
    <property type="entry name" value="Galactose-binding domain-like"/>
    <property type="match status" value="2"/>
</dbReference>
<evidence type="ECO:0000256" key="2">
    <source>
        <dbReference type="ARBA" id="ARBA00009809"/>
    </source>
</evidence>
<comment type="caution">
    <text evidence="12">The sequence shown here is derived from an EMBL/GenBank/DDBJ whole genome shotgun (WGS) entry which is preliminary data.</text>
</comment>
<evidence type="ECO:0000313" key="12">
    <source>
        <dbReference type="EMBL" id="KAK7409212.1"/>
    </source>
</evidence>
<keyword evidence="13" id="KW-1185">Reference proteome</keyword>
<dbReference type="Gene3D" id="2.60.390.10">
    <property type="entry name" value="Beta-galactosidase, domain 3"/>
    <property type="match status" value="1"/>
</dbReference>
<dbReference type="Pfam" id="PF13363">
    <property type="entry name" value="BetaGal_dom3"/>
    <property type="match status" value="1"/>
</dbReference>
<keyword evidence="5 8" id="KW-0378">Hydrolase</keyword>
<dbReference type="Gene3D" id="2.60.120.260">
    <property type="entry name" value="Galactose-binding domain-like"/>
    <property type="match status" value="2"/>
</dbReference>
<evidence type="ECO:0000256" key="6">
    <source>
        <dbReference type="ARBA" id="ARBA00023180"/>
    </source>
</evidence>
<gene>
    <name evidence="12" type="ORF">QQX98_008588</name>
</gene>
<dbReference type="Pfam" id="PF01301">
    <property type="entry name" value="Glyco_hydro_35"/>
    <property type="match status" value="1"/>
</dbReference>
<dbReference type="InterPro" id="IPR036833">
    <property type="entry name" value="BetaGal_dom3_sf"/>
</dbReference>
<evidence type="ECO:0000313" key="13">
    <source>
        <dbReference type="Proteomes" id="UP001498476"/>
    </source>
</evidence>
<dbReference type="Gene3D" id="2.102.20.10">
    <property type="entry name" value="Beta-galactosidase, domain 2"/>
    <property type="match status" value="1"/>
</dbReference>
<sequence>MKLLPLVLALGACSIAAPLNGPNGTPGNFRLSIPEGAVKGGLLQDLVTWDENSLIIKGERAMIYSGAFHPFRLPSPSLWLDVFQTLKAAGLNTVSYYNMWALNEQIQGEFRAEGVLDMVPFYEAAMEAGVYLIAVKSTGGGLPAWVGKIPAQIRSSDPLFMNASANYLANVGAAIAKYQITNGGPIILVQIENEYSNCHDGTGGCLEPGWMHFIEDRLRDAGVVVPTISNDGSPRRRWVNSGGYKIEIYGHDAHPMGIDCSNPKEYNGKNKDLPTNWDALHQLHSPYTPYSILEFQQGSPSTWGGPAYEQCAAFLNHEYARVFNKNNYGAGARIYNLYMAVGGTNWGGISYSEGFTSYDYGAPVSEDRTITREKYSEIKLEAQMLRVSPSFLAANPTNYTIGRYSLAQAIAGINILYSTAKIFTWKRFSSRTVLLVYGAVHEMHEIAVNTTHTAPDPKPVEGEGVEIQPLKGSNRKAWVIQYIPTTERRVVQIGDLFIYLLGQSKDRNSAYNYWVLDLGGDPYGTSLMNPESLIVKAGYLIRNVSVAGNRLDIGADFNRTTPIEVIKVPDGVSQFYLNSVQEKYTVNAWGDWQTRFSYYKPNVSLPDLSTLDWSVLDSLPEIKPIFNDSLWTTANLSASFYPEEQRLPVSLYADDYGCHVGAILYRGTFTARRSQKSSFTLAARGGRAFAVSLWANGTFVGSYRGSGSKKAIYEELFTIPEGVLTKGQNATLTIILDHMGLEHNIPGASTGKIGRGIIDYDLEGTDVADITWKLTGNLGGENYHDKWRGPLIEGGTYAERHGYTAPNPPLTEAGFVSGSPFNSSRGPGVQYHVAKLNLDLPPDKWDIPLQFTFKNQTETAGNYRSLLFVNGWQFGKYVSNVGPQSTFPVPEGIMDYNGEDWIGLLVWALDAEGIKGVSVRLEASTVLYTARQPVALVSSPPHKER</sequence>
<name>A0ABR1GUN9_9HYPO</name>
<evidence type="ECO:0000259" key="11">
    <source>
        <dbReference type="SMART" id="SM01029"/>
    </source>
</evidence>
<evidence type="ECO:0000256" key="10">
    <source>
        <dbReference type="SAM" id="SignalP"/>
    </source>
</evidence>
<dbReference type="PROSITE" id="PS01182">
    <property type="entry name" value="GLYCOSYL_HYDROL_F35"/>
    <property type="match status" value="1"/>
</dbReference>
<evidence type="ECO:0000256" key="8">
    <source>
        <dbReference type="RuleBase" id="RU000675"/>
    </source>
</evidence>
<dbReference type="InterPro" id="IPR031330">
    <property type="entry name" value="Gly_Hdrlase_35_cat"/>
</dbReference>
<dbReference type="InterPro" id="IPR018954">
    <property type="entry name" value="Betagal_dom2"/>
</dbReference>
<feature type="signal peptide" evidence="10">
    <location>
        <begin position="1"/>
        <end position="16"/>
    </location>
</feature>
<dbReference type="Pfam" id="PF13364">
    <property type="entry name" value="BetaGal_ABD2"/>
    <property type="match status" value="2"/>
</dbReference>
<protein>
    <recommendedName>
        <fullName evidence="3 8">Beta-galactosidase</fullName>
        <ecNumber evidence="3 8">3.2.1.23</ecNumber>
    </recommendedName>
</protein>
<dbReference type="InterPro" id="IPR025972">
    <property type="entry name" value="BetaGal_dom3"/>
</dbReference>
<evidence type="ECO:0000256" key="4">
    <source>
        <dbReference type="ARBA" id="ARBA00022729"/>
    </source>
</evidence>
<evidence type="ECO:0000256" key="1">
    <source>
        <dbReference type="ARBA" id="ARBA00001412"/>
    </source>
</evidence>
<dbReference type="PANTHER" id="PTHR23421">
    <property type="entry name" value="BETA-GALACTOSIDASE RELATED"/>
    <property type="match status" value="1"/>
</dbReference>
<organism evidence="12 13">
    <name type="scientific">Neonectria punicea</name>
    <dbReference type="NCBI Taxonomy" id="979145"/>
    <lineage>
        <taxon>Eukaryota</taxon>
        <taxon>Fungi</taxon>
        <taxon>Dikarya</taxon>
        <taxon>Ascomycota</taxon>
        <taxon>Pezizomycotina</taxon>
        <taxon>Sordariomycetes</taxon>
        <taxon>Hypocreomycetidae</taxon>
        <taxon>Hypocreales</taxon>
        <taxon>Nectriaceae</taxon>
        <taxon>Neonectria</taxon>
    </lineage>
</organism>
<evidence type="ECO:0000256" key="5">
    <source>
        <dbReference type="ARBA" id="ARBA00022801"/>
    </source>
</evidence>
<evidence type="ECO:0000256" key="7">
    <source>
        <dbReference type="ARBA" id="ARBA00023295"/>
    </source>
</evidence>
<dbReference type="InterPro" id="IPR019801">
    <property type="entry name" value="Glyco_hydro_35_CS"/>
</dbReference>
<comment type="catalytic activity">
    <reaction evidence="1 8">
        <text>Hydrolysis of terminal non-reducing beta-D-galactose residues in beta-D-galactosides.</text>
        <dbReference type="EC" id="3.2.1.23"/>
    </reaction>
</comment>
<accession>A0ABR1GUN9</accession>
<dbReference type="Gene3D" id="3.20.20.80">
    <property type="entry name" value="Glycosidases"/>
    <property type="match status" value="1"/>
</dbReference>
<dbReference type="Pfam" id="PF10435">
    <property type="entry name" value="BetaGal_dom2"/>
    <property type="match status" value="1"/>
</dbReference>
<proteinExistence type="inferred from homology"/>
<dbReference type="InterPro" id="IPR037110">
    <property type="entry name" value="Betagal_dom2_sf"/>
</dbReference>
<dbReference type="EMBL" id="JAZAVJ010000158">
    <property type="protein sequence ID" value="KAK7409212.1"/>
    <property type="molecule type" value="Genomic_DNA"/>
</dbReference>
<feature type="chain" id="PRO_5047443018" description="Beta-galactosidase" evidence="10">
    <location>
        <begin position="17"/>
        <end position="945"/>
    </location>
</feature>
<dbReference type="InterPro" id="IPR017853">
    <property type="entry name" value="GH"/>
</dbReference>
<dbReference type="SMART" id="SM01029">
    <property type="entry name" value="BetaGal_dom2"/>
    <property type="match status" value="1"/>
</dbReference>
<dbReference type="InterPro" id="IPR008979">
    <property type="entry name" value="Galactose-bd-like_sf"/>
</dbReference>
<reference evidence="12 13" key="1">
    <citation type="journal article" date="2025" name="Microbiol. Resour. Announc.">
        <title>Draft genome sequences for Neonectria magnoliae and Neonectria punicea, canker pathogens of Liriodendron tulipifera and Acer saccharum in West Virginia.</title>
        <authorList>
            <person name="Petronek H.M."/>
            <person name="Kasson M.T."/>
            <person name="Metheny A.M."/>
            <person name="Stauder C.M."/>
            <person name="Lovett B."/>
            <person name="Lynch S.C."/>
            <person name="Garnas J.R."/>
            <person name="Kasson L.R."/>
            <person name="Stajich J.E."/>
        </authorList>
    </citation>
    <scope>NUCLEOTIDE SEQUENCE [LARGE SCALE GENOMIC DNA]</scope>
    <source>
        <strain evidence="12 13">NRRL 64653</strain>
    </source>
</reference>
<dbReference type="PRINTS" id="PR00742">
    <property type="entry name" value="GLHYDRLASE35"/>
</dbReference>
<keyword evidence="7 8" id="KW-0326">Glycosidase</keyword>
<evidence type="ECO:0000256" key="3">
    <source>
        <dbReference type="ARBA" id="ARBA00012756"/>
    </source>
</evidence>
<comment type="similarity">
    <text evidence="2 9">Belongs to the glycosyl hydrolase 35 family.</text>
</comment>
<dbReference type="InterPro" id="IPR001944">
    <property type="entry name" value="Glycoside_Hdrlase_35"/>
</dbReference>
<dbReference type="Proteomes" id="UP001498476">
    <property type="component" value="Unassembled WGS sequence"/>
</dbReference>
<keyword evidence="6" id="KW-0325">Glycoprotein</keyword>
<dbReference type="SUPFAM" id="SSF117100">
    <property type="entry name" value="Beta-galactosidase LacA, domain 3"/>
    <property type="match status" value="1"/>
</dbReference>
<dbReference type="SUPFAM" id="SSF51445">
    <property type="entry name" value="(Trans)glycosidases"/>
    <property type="match status" value="1"/>
</dbReference>
<dbReference type="EC" id="3.2.1.23" evidence="3 8"/>